<comment type="caution">
    <text evidence="14">The sequence shown here is derived from an EMBL/GenBank/DDBJ whole genome shotgun (WGS) entry which is preliminary data.</text>
</comment>
<reference evidence="14 15" key="1">
    <citation type="submission" date="2023-03" db="EMBL/GenBank/DDBJ databases">
        <title>Draft assemblies of triclosan tolerant bacteria isolated from returned activated sludge.</title>
        <authorList>
            <person name="Van Hamelsveld S."/>
        </authorList>
    </citation>
    <scope>NUCLEOTIDE SEQUENCE [LARGE SCALE GENOMIC DNA]</scope>
    <source>
        <strain evidence="14 15">GW210010_S58</strain>
    </source>
</reference>
<dbReference type="Proteomes" id="UP001216674">
    <property type="component" value="Unassembled WGS sequence"/>
</dbReference>
<dbReference type="PROSITE" id="PS50885">
    <property type="entry name" value="HAMP"/>
    <property type="match status" value="1"/>
</dbReference>
<evidence type="ECO:0000256" key="4">
    <source>
        <dbReference type="ARBA" id="ARBA00022553"/>
    </source>
</evidence>
<dbReference type="InterPro" id="IPR003594">
    <property type="entry name" value="HATPase_dom"/>
</dbReference>
<sequence length="481" mass="51622">MAERRKRPASLRARLLWWLIPPMLALQAAYGLVAYSNALESADLAYDRTLLASARNISERITLTAEGVRVDVPYISLDTFEVGMNATMFYRVSGVHGEFVSGYDDLPPFDASQPRTRLYPALVSFYDRTYRGQPIRIAALRQPVMDAGGTHGGMALIEVGETLDSRQALTRNILFEVLWGQLMLVLAAVLVIWLFTRRALAPLDALRAEVAQRQPGATTPLPLDSAPRETAPLVQAMNGYMARLEQVLAAQRRFIADAAHQLRTPLAVLHTQAQLAARAHDPAEQRRIAQGLADSTARMAALADRLLSMARAAHGGAEAPRMLDVAALVREVCLELMPAARARRIDLGFEGAGVLQVAGTDLLHELVTNLIDNALRYTPSGGVVTARAYRDAGNGEAVVLEVEDDGPGIPAAERAAVLEPFYRGSAAGARNAGPARDASPAGSGLGLTIVRDIAAAHGASLALLDGAQGKGLLVRVRFSPQ</sequence>
<keyword evidence="10 11" id="KW-0472">Membrane</keyword>
<evidence type="ECO:0000259" key="13">
    <source>
        <dbReference type="PROSITE" id="PS50885"/>
    </source>
</evidence>
<keyword evidence="7 14" id="KW-0418">Kinase</keyword>
<keyword evidence="8 11" id="KW-1133">Transmembrane helix</keyword>
<dbReference type="InterPro" id="IPR036097">
    <property type="entry name" value="HisK_dim/P_sf"/>
</dbReference>
<comment type="catalytic activity">
    <reaction evidence="1">
        <text>ATP + protein L-histidine = ADP + protein N-phospho-L-histidine.</text>
        <dbReference type="EC" id="2.7.13.3"/>
    </reaction>
</comment>
<name>A0ABT6AKB5_9BURK</name>
<keyword evidence="9" id="KW-0902">Two-component regulatory system</keyword>
<evidence type="ECO:0000256" key="2">
    <source>
        <dbReference type="ARBA" id="ARBA00004370"/>
    </source>
</evidence>
<keyword evidence="5" id="KW-0808">Transferase</keyword>
<feature type="domain" description="HAMP" evidence="13">
    <location>
        <begin position="197"/>
        <end position="249"/>
    </location>
</feature>
<feature type="transmembrane region" description="Helical" evidence="11">
    <location>
        <begin position="173"/>
        <end position="195"/>
    </location>
</feature>
<evidence type="ECO:0000256" key="9">
    <source>
        <dbReference type="ARBA" id="ARBA00023012"/>
    </source>
</evidence>
<dbReference type="InterPro" id="IPR005467">
    <property type="entry name" value="His_kinase_dom"/>
</dbReference>
<dbReference type="EMBL" id="JARJLM010000156">
    <property type="protein sequence ID" value="MDF3833046.1"/>
    <property type="molecule type" value="Genomic_DNA"/>
</dbReference>
<dbReference type="Gene3D" id="3.30.565.10">
    <property type="entry name" value="Histidine kinase-like ATPase, C-terminal domain"/>
    <property type="match status" value="1"/>
</dbReference>
<keyword evidence="4" id="KW-0597">Phosphoprotein</keyword>
<feature type="domain" description="Histidine kinase" evidence="12">
    <location>
        <begin position="257"/>
        <end position="481"/>
    </location>
</feature>
<dbReference type="InterPro" id="IPR003661">
    <property type="entry name" value="HisK_dim/P_dom"/>
</dbReference>
<dbReference type="SUPFAM" id="SSF47384">
    <property type="entry name" value="Homodimeric domain of signal transducing histidine kinase"/>
    <property type="match status" value="1"/>
</dbReference>
<dbReference type="InterPro" id="IPR050428">
    <property type="entry name" value="TCS_sensor_his_kinase"/>
</dbReference>
<dbReference type="Pfam" id="PF02518">
    <property type="entry name" value="HATPase_c"/>
    <property type="match status" value="1"/>
</dbReference>
<protein>
    <recommendedName>
        <fullName evidence="3">histidine kinase</fullName>
        <ecNumber evidence="3">2.7.13.3</ecNumber>
    </recommendedName>
</protein>
<dbReference type="EC" id="2.7.13.3" evidence="3"/>
<dbReference type="Pfam" id="PF00512">
    <property type="entry name" value="HisKA"/>
    <property type="match status" value="1"/>
</dbReference>
<gene>
    <name evidence="14" type="ORF">P3W85_08800</name>
</gene>
<dbReference type="PROSITE" id="PS50109">
    <property type="entry name" value="HIS_KIN"/>
    <property type="match status" value="1"/>
</dbReference>
<keyword evidence="15" id="KW-1185">Reference proteome</keyword>
<evidence type="ECO:0000256" key="10">
    <source>
        <dbReference type="ARBA" id="ARBA00023136"/>
    </source>
</evidence>
<dbReference type="Pfam" id="PF08521">
    <property type="entry name" value="2CSK_N"/>
    <property type="match status" value="1"/>
</dbReference>
<dbReference type="RefSeq" id="WP_276264486.1">
    <property type="nucleotide sequence ID" value="NZ_JARJLM010000156.1"/>
</dbReference>
<evidence type="ECO:0000256" key="3">
    <source>
        <dbReference type="ARBA" id="ARBA00012438"/>
    </source>
</evidence>
<dbReference type="SMART" id="SM00387">
    <property type="entry name" value="HATPase_c"/>
    <property type="match status" value="1"/>
</dbReference>
<dbReference type="CDD" id="cd00075">
    <property type="entry name" value="HATPase"/>
    <property type="match status" value="1"/>
</dbReference>
<evidence type="ECO:0000256" key="5">
    <source>
        <dbReference type="ARBA" id="ARBA00022679"/>
    </source>
</evidence>
<dbReference type="InterPro" id="IPR036890">
    <property type="entry name" value="HATPase_C_sf"/>
</dbReference>
<keyword evidence="6 11" id="KW-0812">Transmembrane</keyword>
<evidence type="ECO:0000256" key="11">
    <source>
        <dbReference type="SAM" id="Phobius"/>
    </source>
</evidence>
<comment type="subcellular location">
    <subcellularLocation>
        <location evidence="2">Membrane</location>
    </subcellularLocation>
</comment>
<dbReference type="InterPro" id="IPR004358">
    <property type="entry name" value="Sig_transdc_His_kin-like_C"/>
</dbReference>
<dbReference type="SMART" id="SM00388">
    <property type="entry name" value="HisKA"/>
    <property type="match status" value="1"/>
</dbReference>
<dbReference type="PANTHER" id="PTHR45436">
    <property type="entry name" value="SENSOR HISTIDINE KINASE YKOH"/>
    <property type="match status" value="1"/>
</dbReference>
<evidence type="ECO:0000256" key="8">
    <source>
        <dbReference type="ARBA" id="ARBA00022989"/>
    </source>
</evidence>
<evidence type="ECO:0000256" key="7">
    <source>
        <dbReference type="ARBA" id="ARBA00022777"/>
    </source>
</evidence>
<evidence type="ECO:0000256" key="1">
    <source>
        <dbReference type="ARBA" id="ARBA00000085"/>
    </source>
</evidence>
<dbReference type="PRINTS" id="PR00344">
    <property type="entry name" value="BCTRLSENSOR"/>
</dbReference>
<evidence type="ECO:0000256" key="6">
    <source>
        <dbReference type="ARBA" id="ARBA00022692"/>
    </source>
</evidence>
<dbReference type="InterPro" id="IPR003660">
    <property type="entry name" value="HAMP_dom"/>
</dbReference>
<dbReference type="PANTHER" id="PTHR45436:SF1">
    <property type="entry name" value="SENSOR PROTEIN QSEC"/>
    <property type="match status" value="1"/>
</dbReference>
<dbReference type="InterPro" id="IPR013727">
    <property type="entry name" value="2CSK_N"/>
</dbReference>
<dbReference type="GO" id="GO:0016301">
    <property type="term" value="F:kinase activity"/>
    <property type="evidence" value="ECO:0007669"/>
    <property type="project" value="UniProtKB-KW"/>
</dbReference>
<proteinExistence type="predicted"/>
<evidence type="ECO:0000259" key="12">
    <source>
        <dbReference type="PROSITE" id="PS50109"/>
    </source>
</evidence>
<dbReference type="Gene3D" id="1.10.287.130">
    <property type="match status" value="1"/>
</dbReference>
<evidence type="ECO:0000313" key="15">
    <source>
        <dbReference type="Proteomes" id="UP001216674"/>
    </source>
</evidence>
<evidence type="ECO:0000313" key="14">
    <source>
        <dbReference type="EMBL" id="MDF3833046.1"/>
    </source>
</evidence>
<dbReference type="SUPFAM" id="SSF55874">
    <property type="entry name" value="ATPase domain of HSP90 chaperone/DNA topoisomerase II/histidine kinase"/>
    <property type="match status" value="1"/>
</dbReference>
<organism evidence="14 15">
    <name type="scientific">Cupriavidus basilensis</name>
    <dbReference type="NCBI Taxonomy" id="68895"/>
    <lineage>
        <taxon>Bacteria</taxon>
        <taxon>Pseudomonadati</taxon>
        <taxon>Pseudomonadota</taxon>
        <taxon>Betaproteobacteria</taxon>
        <taxon>Burkholderiales</taxon>
        <taxon>Burkholderiaceae</taxon>
        <taxon>Cupriavidus</taxon>
    </lineage>
</organism>
<accession>A0ABT6AKB5</accession>
<dbReference type="CDD" id="cd00082">
    <property type="entry name" value="HisKA"/>
    <property type="match status" value="1"/>
</dbReference>